<evidence type="ECO:0000256" key="12">
    <source>
        <dbReference type="SAM" id="Coils"/>
    </source>
</evidence>
<evidence type="ECO:0000256" key="2">
    <source>
        <dbReference type="ARBA" id="ARBA00009901"/>
    </source>
</evidence>
<feature type="coiled-coil region" evidence="12">
    <location>
        <begin position="256"/>
        <end position="283"/>
    </location>
</feature>
<feature type="transmembrane region" description="Helical" evidence="13">
    <location>
        <begin position="409"/>
        <end position="432"/>
    </location>
</feature>
<evidence type="ECO:0000313" key="15">
    <source>
        <dbReference type="Proteomes" id="UP000298138"/>
    </source>
</evidence>
<keyword evidence="10" id="KW-0170">Cobalt</keyword>
<evidence type="ECO:0000256" key="10">
    <source>
        <dbReference type="ARBA" id="ARBA00023285"/>
    </source>
</evidence>
<feature type="transmembrane region" description="Helical" evidence="13">
    <location>
        <begin position="366"/>
        <end position="389"/>
    </location>
</feature>
<sequence>MAAQVPLIWITAVVVLALLIIAAGAFVKIYQSKRDRDAFVTTVCILSLTCLLATVCLFPVDIALVSSTTSSHGFKKPWATPETVHHILLSLKIVYYLLYSLDAVLCLIVIPFAYFWYEEWDVGTTVKQRLKGALKYSIFFLALFILLLVVGLFVPAAREMKRRQPLDLEYFKRLLLENHGERSLTFIVGILMCLGTILFVIYTAPGLAVTPMVLIKSIPTASVPGLAQATSEALAINRERQRAIEAKYTNSTAHLNSRDRRELESLQREERTLVRRRRIAEESVSSRSKRIWLKLCAIGRPFKIAGGIITLLITILLIVSMLITGIDKLRNSRCGRHCGFILPYTYILNPINSLFVAASRAFPVDYILALALVLLFFIASVIGIAFIGIRFLWVSIFKLRVGGTKPQGLLLTTVMLTLITLAVNYSFTMLLFPSYAHFGGQKYCNLLPCTATSPLAICTPTVVSSFINRITLNFPFLGVIMFYAQFVAMGVYAVVLITGIVWTPRLAGRGDEEEEEEEEEGLLASAGRGGRVAWEDLSGDWGELHQKLGIFDRRVPGPGALRTRC</sequence>
<keyword evidence="9" id="KW-0458">Lysosome</keyword>
<comment type="similarity">
    <text evidence="2">Belongs to the LIMR family. LMBRD1 subfamily.</text>
</comment>
<feature type="transmembrane region" description="Helical" evidence="13">
    <location>
        <begin position="6"/>
        <end position="27"/>
    </location>
</feature>
<keyword evidence="5" id="KW-0846">Cobalamin</keyword>
<dbReference type="GO" id="GO:0005774">
    <property type="term" value="C:vacuolar membrane"/>
    <property type="evidence" value="ECO:0007669"/>
    <property type="project" value="TreeGrafter"/>
</dbReference>
<organism evidence="14 15">
    <name type="scientific">Ascodesmis nigricans</name>
    <dbReference type="NCBI Taxonomy" id="341454"/>
    <lineage>
        <taxon>Eukaryota</taxon>
        <taxon>Fungi</taxon>
        <taxon>Dikarya</taxon>
        <taxon>Ascomycota</taxon>
        <taxon>Pezizomycotina</taxon>
        <taxon>Pezizomycetes</taxon>
        <taxon>Pezizales</taxon>
        <taxon>Ascodesmidaceae</taxon>
        <taxon>Ascodesmis</taxon>
    </lineage>
</organism>
<feature type="transmembrane region" description="Helical" evidence="13">
    <location>
        <begin position="480"/>
        <end position="502"/>
    </location>
</feature>
<dbReference type="InterPro" id="IPR050854">
    <property type="entry name" value="LMBD1_LysCbl_Transport"/>
</dbReference>
<dbReference type="InterPro" id="IPR006876">
    <property type="entry name" value="LMBR1-like_membr_prot"/>
</dbReference>
<accession>A0A4S2MYP5</accession>
<evidence type="ECO:0000256" key="11">
    <source>
        <dbReference type="ARBA" id="ARBA00025515"/>
    </source>
</evidence>
<evidence type="ECO:0000256" key="13">
    <source>
        <dbReference type="SAM" id="Phobius"/>
    </source>
</evidence>
<dbReference type="Proteomes" id="UP000298138">
    <property type="component" value="Unassembled WGS sequence"/>
</dbReference>
<keyword evidence="8 13" id="KW-0472">Membrane</keyword>
<protein>
    <recommendedName>
        <fullName evidence="3">Probable lysosomal cobalamin transporter</fullName>
    </recommendedName>
</protein>
<dbReference type="GO" id="GO:0072665">
    <property type="term" value="P:protein localization to vacuole"/>
    <property type="evidence" value="ECO:0007669"/>
    <property type="project" value="TreeGrafter"/>
</dbReference>
<keyword evidence="4" id="KW-0813">Transport</keyword>
<name>A0A4S2MYP5_9PEZI</name>
<keyword evidence="7 13" id="KW-1133">Transmembrane helix</keyword>
<keyword evidence="6 13" id="KW-0812">Transmembrane</keyword>
<dbReference type="STRING" id="341454.A0A4S2MYP5"/>
<dbReference type="EMBL" id="ML220117">
    <property type="protein sequence ID" value="TGZ81899.1"/>
    <property type="molecule type" value="Genomic_DNA"/>
</dbReference>
<feature type="transmembrane region" description="Helical" evidence="13">
    <location>
        <begin position="304"/>
        <end position="323"/>
    </location>
</feature>
<dbReference type="PANTHER" id="PTHR16130">
    <property type="entry name" value="LYSOSOMAL COBALAMIN TRANSPORTER-RELATED"/>
    <property type="match status" value="1"/>
</dbReference>
<proteinExistence type="inferred from homology"/>
<evidence type="ECO:0000256" key="7">
    <source>
        <dbReference type="ARBA" id="ARBA00022989"/>
    </source>
</evidence>
<dbReference type="PANTHER" id="PTHR16130:SF2">
    <property type="entry name" value="LYSOSOMAL COBALAMIN TRANSPORT ESCORT PROTEIN LMBD1"/>
    <property type="match status" value="1"/>
</dbReference>
<feature type="transmembrane region" description="Helical" evidence="13">
    <location>
        <begin position="184"/>
        <end position="209"/>
    </location>
</feature>
<dbReference type="GO" id="GO:0031419">
    <property type="term" value="F:cobalamin binding"/>
    <property type="evidence" value="ECO:0007669"/>
    <property type="project" value="UniProtKB-KW"/>
</dbReference>
<evidence type="ECO:0000313" key="14">
    <source>
        <dbReference type="EMBL" id="TGZ81899.1"/>
    </source>
</evidence>
<comment type="subcellular location">
    <subcellularLocation>
        <location evidence="1">Lysosome membrane</location>
        <topology evidence="1">Multi-pass membrane protein</topology>
    </subcellularLocation>
</comment>
<evidence type="ECO:0000256" key="1">
    <source>
        <dbReference type="ARBA" id="ARBA00004155"/>
    </source>
</evidence>
<keyword evidence="12" id="KW-0175">Coiled coil</keyword>
<dbReference type="OrthoDB" id="73273at2759"/>
<dbReference type="Pfam" id="PF04791">
    <property type="entry name" value="LMBR1"/>
    <property type="match status" value="1"/>
</dbReference>
<reference evidence="14 15" key="1">
    <citation type="submission" date="2019-04" db="EMBL/GenBank/DDBJ databases">
        <title>Comparative genomics and transcriptomics to analyze fruiting body development in filamentous ascomycetes.</title>
        <authorList>
            <consortium name="DOE Joint Genome Institute"/>
            <person name="Lutkenhaus R."/>
            <person name="Traeger S."/>
            <person name="Breuer J."/>
            <person name="Kuo A."/>
            <person name="Lipzen A."/>
            <person name="Pangilinan J."/>
            <person name="Dilworth D."/>
            <person name="Sandor L."/>
            <person name="Poggeler S."/>
            <person name="Barry K."/>
            <person name="Grigoriev I.V."/>
            <person name="Nowrousian M."/>
        </authorList>
    </citation>
    <scope>NUCLEOTIDE SEQUENCE [LARGE SCALE GENOMIC DNA]</scope>
    <source>
        <strain evidence="14 15">CBS 389.68</strain>
    </source>
</reference>
<gene>
    <name evidence="14" type="ORF">EX30DRAFT_358620</name>
</gene>
<evidence type="ECO:0000256" key="4">
    <source>
        <dbReference type="ARBA" id="ARBA00022448"/>
    </source>
</evidence>
<evidence type="ECO:0000256" key="3">
    <source>
        <dbReference type="ARBA" id="ARBA00017088"/>
    </source>
</evidence>
<evidence type="ECO:0000256" key="6">
    <source>
        <dbReference type="ARBA" id="ARBA00022692"/>
    </source>
</evidence>
<evidence type="ECO:0000256" key="5">
    <source>
        <dbReference type="ARBA" id="ARBA00022628"/>
    </source>
</evidence>
<keyword evidence="15" id="KW-1185">Reference proteome</keyword>
<feature type="transmembrane region" description="Helical" evidence="13">
    <location>
        <begin position="138"/>
        <end position="157"/>
    </location>
</feature>
<comment type="function">
    <text evidence="11">Probable lysosomal cobalamin transporter. Required to export cobalamin from lysosomes allowing its conversion to cofactors.</text>
</comment>
<dbReference type="InParanoid" id="A0A4S2MYP5"/>
<evidence type="ECO:0000256" key="9">
    <source>
        <dbReference type="ARBA" id="ARBA00023228"/>
    </source>
</evidence>
<evidence type="ECO:0000256" key="8">
    <source>
        <dbReference type="ARBA" id="ARBA00023136"/>
    </source>
</evidence>
<dbReference type="AlphaFoldDB" id="A0A4S2MYP5"/>
<feature type="transmembrane region" description="Helical" evidence="13">
    <location>
        <begin position="39"/>
        <end position="60"/>
    </location>
</feature>
<feature type="transmembrane region" description="Helical" evidence="13">
    <location>
        <begin position="93"/>
        <end position="117"/>
    </location>
</feature>